<protein>
    <submittedName>
        <fullName evidence="2">Uncharacterized protein</fullName>
    </submittedName>
</protein>
<evidence type="ECO:0000313" key="3">
    <source>
        <dbReference type="Proteomes" id="UP001165060"/>
    </source>
</evidence>
<sequence length="716" mass="75408">MLLRAGLHPRAPAANAQHLPALSSAAALLRASRAPPLPAAASFLRLCSRLDAAGAAELRAQHADVLRELLERLPEQLGEAPLGAVGALAKYARLALSLQEAERGPSLEFARFLDAMELAGARCVGALGEGGEPNSLSELDALARLLERHGRPAPGLYEAAGEKASLLCDLFRSGYPPGELHYFAASPLASLVPALARLLPPAPPGAAALSSFHARLAEVPARDAAGALEAYAVAARLFPGGRAPLIAAAVALNRLRFLRTRAKHGERAKIGDEVRKDERYGALAGSIALGIGEGGAYPWEITVCLLSLAGLREARPAVLGPVLDAVRDRAGFIAGEGELKDVQEAAKFVAYALRVLKRGPGHELFGEIGRVAGELLDRELEPGGGGGDGGGRRRFTNVCELAHATRDVPGGVPALLEAVEARAGEVVGGVANPATAAKLAAAFAAARFDAPGVFGELDRRFPALAGGWGERSVRRATVSLARSFARQDLPPVNFLEFVDGRAGAIVGDLGASEVAILLNNQVAHEWQSVPVARAILSQQERLLLENTPPWTLVRIATCLGDSAASLDAAGKAAFLAELRARAKPLIAALDFAQVSQLLVAVAQLGEGSAGEGAEGLFAHGARRATALLDGDASTRNLTRSNPRLLVSTLDEVWNEHRKFRGEDGQSRQTTYFALSKAIMRWRKRRTAEIGGGKRGAGGRRGRFFRKDPQAKRREVD</sequence>
<organism evidence="2 3">
    <name type="scientific">Tetraparma gracilis</name>
    <dbReference type="NCBI Taxonomy" id="2962635"/>
    <lineage>
        <taxon>Eukaryota</taxon>
        <taxon>Sar</taxon>
        <taxon>Stramenopiles</taxon>
        <taxon>Ochrophyta</taxon>
        <taxon>Bolidophyceae</taxon>
        <taxon>Parmales</taxon>
        <taxon>Triparmaceae</taxon>
        <taxon>Tetraparma</taxon>
    </lineage>
</organism>
<name>A0ABQ6MWI9_9STRA</name>
<proteinExistence type="predicted"/>
<evidence type="ECO:0000256" key="1">
    <source>
        <dbReference type="SAM" id="MobiDB-lite"/>
    </source>
</evidence>
<comment type="caution">
    <text evidence="2">The sequence shown here is derived from an EMBL/GenBank/DDBJ whole genome shotgun (WGS) entry which is preliminary data.</text>
</comment>
<dbReference type="Proteomes" id="UP001165060">
    <property type="component" value="Unassembled WGS sequence"/>
</dbReference>
<evidence type="ECO:0000313" key="2">
    <source>
        <dbReference type="EMBL" id="GMI34018.1"/>
    </source>
</evidence>
<reference evidence="2 3" key="1">
    <citation type="journal article" date="2023" name="Commun. Biol.">
        <title>Genome analysis of Parmales, the sister group of diatoms, reveals the evolutionary specialization of diatoms from phago-mixotrophs to photoautotrophs.</title>
        <authorList>
            <person name="Ban H."/>
            <person name="Sato S."/>
            <person name="Yoshikawa S."/>
            <person name="Yamada K."/>
            <person name="Nakamura Y."/>
            <person name="Ichinomiya M."/>
            <person name="Sato N."/>
            <person name="Blanc-Mathieu R."/>
            <person name="Endo H."/>
            <person name="Kuwata A."/>
            <person name="Ogata H."/>
        </authorList>
    </citation>
    <scope>NUCLEOTIDE SEQUENCE [LARGE SCALE GENOMIC DNA]</scope>
</reference>
<accession>A0ABQ6MWI9</accession>
<feature type="compositionally biased region" description="Basic and acidic residues" evidence="1">
    <location>
        <begin position="704"/>
        <end position="716"/>
    </location>
</feature>
<feature type="region of interest" description="Disordered" evidence="1">
    <location>
        <begin position="687"/>
        <end position="716"/>
    </location>
</feature>
<dbReference type="EMBL" id="BRYB01001804">
    <property type="protein sequence ID" value="GMI34018.1"/>
    <property type="molecule type" value="Genomic_DNA"/>
</dbReference>
<keyword evidence="3" id="KW-1185">Reference proteome</keyword>
<gene>
    <name evidence="2" type="ORF">TeGR_g7578</name>
</gene>